<keyword evidence="2" id="KW-1185">Reference proteome</keyword>
<accession>A0A3M7RMR7</accession>
<evidence type="ECO:0000313" key="2">
    <source>
        <dbReference type="Proteomes" id="UP000276133"/>
    </source>
</evidence>
<name>A0A3M7RMR7_BRAPC</name>
<gene>
    <name evidence="1" type="ORF">BpHYR1_002493</name>
</gene>
<protein>
    <submittedName>
        <fullName evidence="1">Uncharacterized protein</fullName>
    </submittedName>
</protein>
<dbReference type="EMBL" id="REGN01003038">
    <property type="protein sequence ID" value="RNA24852.1"/>
    <property type="molecule type" value="Genomic_DNA"/>
</dbReference>
<organism evidence="1 2">
    <name type="scientific">Brachionus plicatilis</name>
    <name type="common">Marine rotifer</name>
    <name type="synonym">Brachionus muelleri</name>
    <dbReference type="NCBI Taxonomy" id="10195"/>
    <lineage>
        <taxon>Eukaryota</taxon>
        <taxon>Metazoa</taxon>
        <taxon>Spiralia</taxon>
        <taxon>Gnathifera</taxon>
        <taxon>Rotifera</taxon>
        <taxon>Eurotatoria</taxon>
        <taxon>Monogononta</taxon>
        <taxon>Pseudotrocha</taxon>
        <taxon>Ploima</taxon>
        <taxon>Brachionidae</taxon>
        <taxon>Brachionus</taxon>
    </lineage>
</organism>
<comment type="caution">
    <text evidence="1">The sequence shown here is derived from an EMBL/GenBank/DDBJ whole genome shotgun (WGS) entry which is preliminary data.</text>
</comment>
<evidence type="ECO:0000313" key="1">
    <source>
        <dbReference type="EMBL" id="RNA24852.1"/>
    </source>
</evidence>
<dbReference type="Proteomes" id="UP000276133">
    <property type="component" value="Unassembled WGS sequence"/>
</dbReference>
<dbReference type="AlphaFoldDB" id="A0A3M7RMR7"/>
<sequence length="162" mass="18750">MAFLSRKNAIVAKTIVPTSLCELEDSVHQPQLSNRFKFIFKVLANGNDQLEETIQIQTLVSDASEFKLFKSHKSQVKNTDQKKVSILLANRFLVDGIYREDTFCVVNLKENSKFKHQSSTQILISFNFDEDYSRKNAKKMFFKLSENYLISTLNMHSVFVKI</sequence>
<reference evidence="1 2" key="1">
    <citation type="journal article" date="2018" name="Sci. Rep.">
        <title>Genomic signatures of local adaptation to the degree of environmental predictability in rotifers.</title>
        <authorList>
            <person name="Franch-Gras L."/>
            <person name="Hahn C."/>
            <person name="Garcia-Roger E.M."/>
            <person name="Carmona M.J."/>
            <person name="Serra M."/>
            <person name="Gomez A."/>
        </authorList>
    </citation>
    <scope>NUCLEOTIDE SEQUENCE [LARGE SCALE GENOMIC DNA]</scope>
    <source>
        <strain evidence="1">HYR1</strain>
    </source>
</reference>
<proteinExistence type="predicted"/>